<proteinExistence type="predicted"/>
<gene>
    <name evidence="1" type="ORF">CUC04_08645</name>
</gene>
<dbReference type="Proteomes" id="UP000230500">
    <property type="component" value="Unassembled WGS sequence"/>
</dbReference>
<sequence length="43" mass="5290">MADNFLEKHHEEYEQRKAAWLRKKKHLKAKKVRNIRKSDDEAL</sequence>
<dbReference type="EMBL" id="PESN01000002">
    <property type="protein sequence ID" value="PIN27440.1"/>
    <property type="molecule type" value="Genomic_DNA"/>
</dbReference>
<evidence type="ECO:0000313" key="2">
    <source>
        <dbReference type="Proteomes" id="UP000230500"/>
    </source>
</evidence>
<organism evidence="1 2">
    <name type="scientific">Prevotella intermedia</name>
    <dbReference type="NCBI Taxonomy" id="28131"/>
    <lineage>
        <taxon>Bacteria</taxon>
        <taxon>Pseudomonadati</taxon>
        <taxon>Bacteroidota</taxon>
        <taxon>Bacteroidia</taxon>
        <taxon>Bacteroidales</taxon>
        <taxon>Prevotellaceae</taxon>
        <taxon>Prevotella</taxon>
    </lineage>
</organism>
<accession>A0A2G9ICV9</accession>
<comment type="caution">
    <text evidence="1">The sequence shown here is derived from an EMBL/GenBank/DDBJ whole genome shotgun (WGS) entry which is preliminary data.</text>
</comment>
<dbReference type="RefSeq" id="WP_099977335.1">
    <property type="nucleotide sequence ID" value="NZ_PESN01000002.1"/>
</dbReference>
<evidence type="ECO:0000313" key="1">
    <source>
        <dbReference type="EMBL" id="PIN27440.1"/>
    </source>
</evidence>
<dbReference type="AlphaFoldDB" id="A0A2G9ICV9"/>
<protein>
    <submittedName>
        <fullName evidence="1">Dehydrogenase</fullName>
    </submittedName>
</protein>
<reference evidence="1 2" key="1">
    <citation type="submission" date="2017-11" db="EMBL/GenBank/DDBJ databases">
        <title>Genome sequencing of Prevotella intermedia KCOM 2069.</title>
        <authorList>
            <person name="Kook J.-K."/>
            <person name="Park S.-N."/>
            <person name="Lim Y.K."/>
        </authorList>
    </citation>
    <scope>NUCLEOTIDE SEQUENCE [LARGE SCALE GENOMIC DNA]</scope>
    <source>
        <strain evidence="1 2">KCOM 2069</strain>
    </source>
</reference>
<name>A0A2G9ICV9_PREIN</name>